<sequence length="99" mass="10944">MLAQLGYGICLSSFFSLVGIYIWSKGSVSFLAGYKNLKINNEKLMAKRIGMVMILFGVETMILITINLFVVSIDGLLYGVLAILHILAILILITFTQAR</sequence>
<organism evidence="1 2">
    <name type="scientific">Robertmurraya yapensis</name>
    <name type="common">ex Hitch et al 2024</name>
    <dbReference type="NCBI Taxonomy" id="3133160"/>
    <lineage>
        <taxon>Bacteria</taxon>
        <taxon>Bacillati</taxon>
        <taxon>Bacillota</taxon>
        <taxon>Bacilli</taxon>
        <taxon>Bacillales</taxon>
        <taxon>Bacillaceae</taxon>
        <taxon>Robertmurraya</taxon>
    </lineage>
</organism>
<proteinExistence type="predicted"/>
<evidence type="ECO:0000313" key="1">
    <source>
        <dbReference type="EMBL" id="MEQ2528557.1"/>
    </source>
</evidence>
<gene>
    <name evidence="1" type="ORF">WMO40_17880</name>
</gene>
<name>A0ACC6SET0_9BACI</name>
<dbReference type="EMBL" id="JBBMEW010000019">
    <property type="protein sequence ID" value="MEQ2528557.1"/>
    <property type="molecule type" value="Genomic_DNA"/>
</dbReference>
<reference evidence="1" key="1">
    <citation type="submission" date="2024-03" db="EMBL/GenBank/DDBJ databases">
        <title>Human intestinal bacterial collection.</title>
        <authorList>
            <person name="Pauvert C."/>
            <person name="Hitch T.C.A."/>
            <person name="Clavel T."/>
        </authorList>
    </citation>
    <scope>NUCLEOTIDE SEQUENCE</scope>
    <source>
        <strain evidence="1">CLA-AA-H227</strain>
    </source>
</reference>
<protein>
    <submittedName>
        <fullName evidence="1">Uncharacterized protein</fullName>
    </submittedName>
</protein>
<accession>A0ACC6SET0</accession>
<keyword evidence="2" id="KW-1185">Reference proteome</keyword>
<comment type="caution">
    <text evidence="1">The sequence shown here is derived from an EMBL/GenBank/DDBJ whole genome shotgun (WGS) entry which is preliminary data.</text>
</comment>
<dbReference type="Proteomes" id="UP001439875">
    <property type="component" value="Unassembled WGS sequence"/>
</dbReference>
<evidence type="ECO:0000313" key="2">
    <source>
        <dbReference type="Proteomes" id="UP001439875"/>
    </source>
</evidence>